<dbReference type="GO" id="GO:0006310">
    <property type="term" value="P:DNA recombination"/>
    <property type="evidence" value="ECO:0007669"/>
    <property type="project" value="UniProtKB-KW"/>
</dbReference>
<dbReference type="Proteomes" id="UP001186944">
    <property type="component" value="Unassembled WGS sequence"/>
</dbReference>
<proteinExistence type="predicted"/>
<organism evidence="4 5">
    <name type="scientific">Pinctada imbricata</name>
    <name type="common">Atlantic pearl-oyster</name>
    <name type="synonym">Pinctada martensii</name>
    <dbReference type="NCBI Taxonomy" id="66713"/>
    <lineage>
        <taxon>Eukaryota</taxon>
        <taxon>Metazoa</taxon>
        <taxon>Spiralia</taxon>
        <taxon>Lophotrochozoa</taxon>
        <taxon>Mollusca</taxon>
        <taxon>Bivalvia</taxon>
        <taxon>Autobranchia</taxon>
        <taxon>Pteriomorphia</taxon>
        <taxon>Pterioida</taxon>
        <taxon>Pterioidea</taxon>
        <taxon>Pteriidae</taxon>
        <taxon>Pinctada</taxon>
    </lineage>
</organism>
<evidence type="ECO:0000313" key="5">
    <source>
        <dbReference type="Proteomes" id="UP001186944"/>
    </source>
</evidence>
<dbReference type="InterPro" id="IPR002104">
    <property type="entry name" value="Integrase_catalytic"/>
</dbReference>
<accession>A0AA89BPD9</accession>
<evidence type="ECO:0000256" key="1">
    <source>
        <dbReference type="ARBA" id="ARBA00023125"/>
    </source>
</evidence>
<dbReference type="Gene3D" id="1.10.150.130">
    <property type="match status" value="1"/>
</dbReference>
<dbReference type="EMBL" id="VSWD01000012">
    <property type="protein sequence ID" value="KAK3086232.1"/>
    <property type="molecule type" value="Genomic_DNA"/>
</dbReference>
<dbReference type="Gene3D" id="1.10.443.10">
    <property type="entry name" value="Intergrase catalytic core"/>
    <property type="match status" value="1"/>
</dbReference>
<dbReference type="PANTHER" id="PTHR34605">
    <property type="entry name" value="PHAGE_INTEGRASE DOMAIN-CONTAINING PROTEIN"/>
    <property type="match status" value="1"/>
</dbReference>
<sequence length="458" mass="51441">MSHGESSLPDEYQAAIALEVNKAMTSSQNDLVSSMKAMIDSNFESFRSSMEATQKELSTTQISKMEESLLGAHKFKRQGNEAQYRGNAKVLSKLHEADEALNSRDITMLNISTARERITEGINLRSSVRRDFQNSGDGSRNHILVDLAEHMPEYLIQSRSDNTILSYHNYFKRWKTFIERKGGKSLPAQPIQVALYLTFLLDSGSSFHVVNSVVYAIKWVHSINGLADPTENSYVKSLQDAAKRIATPVAVKKDPVTPEMLTELCKFYSDCNDLLIVRDIAMILISFSAFLRYDELSHLKCSDLSIHDSYISIHIERSKTDRFRQGDEVLVSKGSTCACPVQALIRYITLAGIDLKSQDYLFKPMFRSKGVARLIYKNKPLSYTAARESILSRLRSLRPNMNLGLHSLRSGGATAAVAGRASERCIMRHGRWKCEGSKDRYVQDSVKSRLSVSASLNL</sequence>
<dbReference type="GO" id="GO:0003677">
    <property type="term" value="F:DNA binding"/>
    <property type="evidence" value="ECO:0007669"/>
    <property type="project" value="UniProtKB-KW"/>
</dbReference>
<dbReference type="AlphaFoldDB" id="A0AA89BPD9"/>
<reference evidence="4" key="1">
    <citation type="submission" date="2019-08" db="EMBL/GenBank/DDBJ databases">
        <title>The improved chromosome-level genome for the pearl oyster Pinctada fucata martensii using PacBio sequencing and Hi-C.</title>
        <authorList>
            <person name="Zheng Z."/>
        </authorList>
    </citation>
    <scope>NUCLEOTIDE SEQUENCE</scope>
    <source>
        <strain evidence="4">ZZ-2019</strain>
        <tissue evidence="4">Adductor muscle</tissue>
    </source>
</reference>
<evidence type="ECO:0000313" key="4">
    <source>
        <dbReference type="EMBL" id="KAK3086232.1"/>
    </source>
</evidence>
<keyword evidence="5" id="KW-1185">Reference proteome</keyword>
<dbReference type="InterPro" id="IPR011010">
    <property type="entry name" value="DNA_brk_join_enz"/>
</dbReference>
<protein>
    <recommendedName>
        <fullName evidence="3">Tyr recombinase domain-containing protein</fullName>
    </recommendedName>
</protein>
<dbReference type="SUPFAM" id="SSF56349">
    <property type="entry name" value="DNA breaking-rejoining enzymes"/>
    <property type="match status" value="1"/>
</dbReference>
<dbReference type="GO" id="GO:0015074">
    <property type="term" value="P:DNA integration"/>
    <property type="evidence" value="ECO:0007669"/>
    <property type="project" value="InterPro"/>
</dbReference>
<keyword evidence="1" id="KW-0238">DNA-binding</keyword>
<dbReference type="InterPro" id="IPR052925">
    <property type="entry name" value="Phage_Integrase-like_Recomb"/>
</dbReference>
<gene>
    <name evidence="4" type="ORF">FSP39_015566</name>
</gene>
<feature type="domain" description="Tyr recombinase" evidence="3">
    <location>
        <begin position="251"/>
        <end position="455"/>
    </location>
</feature>
<evidence type="ECO:0000259" key="3">
    <source>
        <dbReference type="PROSITE" id="PS51898"/>
    </source>
</evidence>
<comment type="caution">
    <text evidence="4">The sequence shown here is derived from an EMBL/GenBank/DDBJ whole genome shotgun (WGS) entry which is preliminary data.</text>
</comment>
<keyword evidence="2" id="KW-0233">DNA recombination</keyword>
<dbReference type="SUPFAM" id="SSF47823">
    <property type="entry name" value="lambda integrase-like, N-terminal domain"/>
    <property type="match status" value="1"/>
</dbReference>
<dbReference type="PANTHER" id="PTHR34605:SF6">
    <property type="entry name" value="TYR RECOMBINASE DOMAIN-CONTAINING PROTEIN"/>
    <property type="match status" value="1"/>
</dbReference>
<dbReference type="InterPro" id="IPR013762">
    <property type="entry name" value="Integrase-like_cat_sf"/>
</dbReference>
<dbReference type="PROSITE" id="PS51898">
    <property type="entry name" value="TYR_RECOMBINASE"/>
    <property type="match status" value="1"/>
</dbReference>
<name>A0AA89BPD9_PINIB</name>
<evidence type="ECO:0000256" key="2">
    <source>
        <dbReference type="ARBA" id="ARBA00023172"/>
    </source>
</evidence>
<dbReference type="InterPro" id="IPR010998">
    <property type="entry name" value="Integrase_recombinase_N"/>
</dbReference>